<evidence type="ECO:0000256" key="1">
    <source>
        <dbReference type="SAM" id="MobiDB-lite"/>
    </source>
</evidence>
<accession>A0ABR9S4A7</accession>
<keyword evidence="3" id="KW-1185">Reference proteome</keyword>
<evidence type="ECO:0000313" key="2">
    <source>
        <dbReference type="EMBL" id="MBE7368311.1"/>
    </source>
</evidence>
<dbReference type="EMBL" id="JADDIV010000003">
    <property type="protein sequence ID" value="MBE7368311.1"/>
    <property type="molecule type" value="Genomic_DNA"/>
</dbReference>
<sequence>MRWFNTKDLRSSIYAIFSVGVSRPAASDHSLRTENIRQTMLAMVDMDGSDRAEKLARRIRYADLEALWFMRGELMGLLARTHGEMAAREQLEGLGALFEDMLPSGLRSRPSPLNHSYRASRPHSDDI</sequence>
<feature type="region of interest" description="Disordered" evidence="1">
    <location>
        <begin position="107"/>
        <end position="127"/>
    </location>
</feature>
<dbReference type="Proteomes" id="UP000806285">
    <property type="component" value="Unassembled WGS sequence"/>
</dbReference>
<gene>
    <name evidence="2" type="ORF">IM787_12195</name>
</gene>
<comment type="caution">
    <text evidence="2">The sequence shown here is derived from an EMBL/GenBank/DDBJ whole genome shotgun (WGS) entry which is preliminary data.</text>
</comment>
<reference evidence="2 3" key="1">
    <citation type="submission" date="2020-10" db="EMBL/GenBank/DDBJ databases">
        <title>Ramlibacter sp. HM2 16S ribosomal RNA gene Genome sequencing and assembly.</title>
        <authorList>
            <person name="Kang M."/>
        </authorList>
    </citation>
    <scope>NUCLEOTIDE SEQUENCE [LARGE SCALE GENOMIC DNA]</scope>
    <source>
        <strain evidence="2 3">HM2</strain>
    </source>
</reference>
<organism evidence="2 3">
    <name type="scientific">Ramlibacter pallidus</name>
    <dbReference type="NCBI Taxonomy" id="2780087"/>
    <lineage>
        <taxon>Bacteria</taxon>
        <taxon>Pseudomonadati</taxon>
        <taxon>Pseudomonadota</taxon>
        <taxon>Betaproteobacteria</taxon>
        <taxon>Burkholderiales</taxon>
        <taxon>Comamonadaceae</taxon>
        <taxon>Ramlibacter</taxon>
    </lineage>
</organism>
<protein>
    <submittedName>
        <fullName evidence="2">Uncharacterized protein</fullName>
    </submittedName>
</protein>
<name>A0ABR9S4A7_9BURK</name>
<dbReference type="RefSeq" id="WP_193676908.1">
    <property type="nucleotide sequence ID" value="NZ_JADDIV010000003.1"/>
</dbReference>
<evidence type="ECO:0000313" key="3">
    <source>
        <dbReference type="Proteomes" id="UP000806285"/>
    </source>
</evidence>
<proteinExistence type="predicted"/>